<name>A0ABM0M6E6_SACKO</name>
<feature type="region of interest" description="Disordered" evidence="1">
    <location>
        <begin position="1"/>
        <end position="38"/>
    </location>
</feature>
<protein>
    <submittedName>
        <fullName evidence="4">Spartin-like</fullName>
    </submittedName>
</protein>
<feature type="compositionally biased region" description="Low complexity" evidence="1">
    <location>
        <begin position="220"/>
        <end position="232"/>
    </location>
</feature>
<feature type="region of interest" description="Disordered" evidence="1">
    <location>
        <begin position="188"/>
        <end position="273"/>
    </location>
</feature>
<dbReference type="InterPro" id="IPR045036">
    <property type="entry name" value="Spartin-like"/>
</dbReference>
<proteinExistence type="predicted"/>
<evidence type="ECO:0000313" key="3">
    <source>
        <dbReference type="Proteomes" id="UP000694865"/>
    </source>
</evidence>
<evidence type="ECO:0000313" key="4">
    <source>
        <dbReference type="RefSeq" id="XP_006815587.1"/>
    </source>
</evidence>
<evidence type="ECO:0000259" key="2">
    <source>
        <dbReference type="Pfam" id="PF06911"/>
    </source>
</evidence>
<accession>A0ABM0M6E6</accession>
<feature type="domain" description="Senescence" evidence="2">
    <location>
        <begin position="281"/>
        <end position="475"/>
    </location>
</feature>
<evidence type="ECO:0000256" key="1">
    <source>
        <dbReference type="SAM" id="MobiDB-lite"/>
    </source>
</evidence>
<dbReference type="Pfam" id="PF06911">
    <property type="entry name" value="Senescence"/>
    <property type="match status" value="1"/>
</dbReference>
<reference evidence="4" key="1">
    <citation type="submission" date="2025-08" db="UniProtKB">
        <authorList>
            <consortium name="RefSeq"/>
        </authorList>
    </citation>
    <scope>IDENTIFICATION</scope>
    <source>
        <tissue evidence="4">Testes</tissue>
    </source>
</reference>
<dbReference type="InterPro" id="IPR009686">
    <property type="entry name" value="Senescence/spartin_C"/>
</dbReference>
<keyword evidence="3" id="KW-1185">Reference proteome</keyword>
<dbReference type="PANTHER" id="PTHR21068:SF43">
    <property type="entry name" value="SPARTIN"/>
    <property type="match status" value="1"/>
</dbReference>
<feature type="compositionally biased region" description="Acidic residues" evidence="1">
    <location>
        <begin position="256"/>
        <end position="271"/>
    </location>
</feature>
<dbReference type="GeneID" id="102809127"/>
<dbReference type="Proteomes" id="UP000694865">
    <property type="component" value="Unplaced"/>
</dbReference>
<feature type="compositionally biased region" description="Basic and acidic residues" evidence="1">
    <location>
        <begin position="14"/>
        <end position="23"/>
    </location>
</feature>
<organism evidence="3 4">
    <name type="scientific">Saccoglossus kowalevskii</name>
    <name type="common">Acorn worm</name>
    <dbReference type="NCBI Taxonomy" id="10224"/>
    <lineage>
        <taxon>Eukaryota</taxon>
        <taxon>Metazoa</taxon>
        <taxon>Hemichordata</taxon>
        <taxon>Enteropneusta</taxon>
        <taxon>Harrimaniidae</taxon>
        <taxon>Saccoglossus</taxon>
    </lineage>
</organism>
<gene>
    <name evidence="4" type="primary">LOC102809127</name>
</gene>
<sequence length="530" mass="57874">MQTKMKRMTAQMKSRLENLERQRAVAPTAPPSENGHSSQMEIDAALGDALMYDGEPPSYAESEANAEEIICIQEGVQIYFLNSKGHVSAPSAPGPLRIFKFLNQETAEGAAYQVDQPPAFIQVCDWVYPLVPGQSPALKSLDGSYLFPDVNAPEQGSYVGLILSTDVKRNQIETFEKMLVSLAAVGVQRRGKTPTPMRPPPPQTRPLSATSSRPERTSRPPQTVTMQPTPQTSDRERPPAYVASSTSSQARRTVADDEEEEESESLEEDDLPQWSKTISHGVIKGAEWISWGLGKGAEVTGKWVHKGAAKLREQLQPNEQPTEVDPKYQKGLEYAKQATGVAVKVSGFLVDVLCDVTKKIGNEVGPVIRREGEKYIPDNWKSSSDAESSDRVDGAIHVAASGFRGFGTVFLGLEKAAKHLAKNISEATVETVDYKYGWEAAHATDTGLNAGLNVGVTAFNFKQLGIKAIAKRTAKDAGSAVAKDYVAEREKYKVTKNEKQTAVDDDYDNDCDTKSISKNGCVKFSDLKDD</sequence>
<dbReference type="PANTHER" id="PTHR21068">
    <property type="entry name" value="SPARTIN"/>
    <property type="match status" value="1"/>
</dbReference>
<dbReference type="RefSeq" id="XP_006815587.1">
    <property type="nucleotide sequence ID" value="XM_006815524.1"/>
</dbReference>